<keyword evidence="23" id="KW-1185">Reference proteome</keyword>
<reference evidence="22" key="1">
    <citation type="journal article" date="2020" name="Stud. Mycol.">
        <title>101 Dothideomycetes genomes: a test case for predicting lifestyles and emergence of pathogens.</title>
        <authorList>
            <person name="Haridas S."/>
            <person name="Albert R."/>
            <person name="Binder M."/>
            <person name="Bloem J."/>
            <person name="Labutti K."/>
            <person name="Salamov A."/>
            <person name="Andreopoulos B."/>
            <person name="Baker S."/>
            <person name="Barry K."/>
            <person name="Bills G."/>
            <person name="Bluhm B."/>
            <person name="Cannon C."/>
            <person name="Castanera R."/>
            <person name="Culley D."/>
            <person name="Daum C."/>
            <person name="Ezra D."/>
            <person name="Gonzalez J."/>
            <person name="Henrissat B."/>
            <person name="Kuo A."/>
            <person name="Liang C."/>
            <person name="Lipzen A."/>
            <person name="Lutzoni F."/>
            <person name="Magnuson J."/>
            <person name="Mondo S."/>
            <person name="Nolan M."/>
            <person name="Ohm R."/>
            <person name="Pangilinan J."/>
            <person name="Park H.-J."/>
            <person name="Ramirez L."/>
            <person name="Alfaro M."/>
            <person name="Sun H."/>
            <person name="Tritt A."/>
            <person name="Yoshinaga Y."/>
            <person name="Zwiers L.-H."/>
            <person name="Turgeon B."/>
            <person name="Goodwin S."/>
            <person name="Spatafora J."/>
            <person name="Crous P."/>
            <person name="Grigoriev I."/>
        </authorList>
    </citation>
    <scope>NUCLEOTIDE SEQUENCE</scope>
    <source>
        <strain evidence="22">CBS 115976</strain>
    </source>
</reference>
<keyword evidence="8 17" id="KW-0255">Endonuclease</keyword>
<dbReference type="SUPFAM" id="SSF56300">
    <property type="entry name" value="Metallo-dependent phosphatases"/>
    <property type="match status" value="1"/>
</dbReference>
<evidence type="ECO:0000256" key="10">
    <source>
        <dbReference type="ARBA" id="ARBA00022801"/>
    </source>
</evidence>
<feature type="compositionally biased region" description="Low complexity" evidence="20">
    <location>
        <begin position="603"/>
        <end position="623"/>
    </location>
</feature>
<dbReference type="InterPro" id="IPR003701">
    <property type="entry name" value="Mre11"/>
</dbReference>
<keyword evidence="9 17" id="KW-0227">DNA damage</keyword>
<dbReference type="GO" id="GO:0006303">
    <property type="term" value="P:double-strand break repair via nonhomologous end joining"/>
    <property type="evidence" value="ECO:0007669"/>
    <property type="project" value="TreeGrafter"/>
</dbReference>
<dbReference type="GO" id="GO:0008296">
    <property type="term" value="F:3'-5'-DNA exonuclease activity"/>
    <property type="evidence" value="ECO:0007669"/>
    <property type="project" value="InterPro"/>
</dbReference>
<feature type="compositionally biased region" description="Low complexity" evidence="20">
    <location>
        <begin position="701"/>
        <end position="713"/>
    </location>
</feature>
<evidence type="ECO:0000256" key="16">
    <source>
        <dbReference type="ARBA" id="ARBA00064981"/>
    </source>
</evidence>
<evidence type="ECO:0000256" key="1">
    <source>
        <dbReference type="ARBA" id="ARBA00001936"/>
    </source>
</evidence>
<name>A0A6A6U5W6_9PEZI</name>
<evidence type="ECO:0000256" key="19">
    <source>
        <dbReference type="RuleBase" id="RU003447"/>
    </source>
</evidence>
<dbReference type="EMBL" id="MU004237">
    <property type="protein sequence ID" value="KAF2667675.1"/>
    <property type="molecule type" value="Genomic_DNA"/>
</dbReference>
<dbReference type="PIRSF" id="PIRSF000882">
    <property type="entry name" value="DSB_repair_MRE11"/>
    <property type="match status" value="1"/>
</dbReference>
<evidence type="ECO:0000256" key="12">
    <source>
        <dbReference type="ARBA" id="ARBA00023204"/>
    </source>
</evidence>
<dbReference type="GO" id="GO:0000724">
    <property type="term" value="P:double-strand break repair via homologous recombination"/>
    <property type="evidence" value="ECO:0007669"/>
    <property type="project" value="TreeGrafter"/>
</dbReference>
<dbReference type="GO" id="GO:0000723">
    <property type="term" value="P:telomere maintenance"/>
    <property type="evidence" value="ECO:0007669"/>
    <property type="project" value="TreeGrafter"/>
</dbReference>
<evidence type="ECO:0000256" key="7">
    <source>
        <dbReference type="ARBA" id="ARBA00022723"/>
    </source>
</evidence>
<feature type="compositionally biased region" description="Low complexity" evidence="20">
    <location>
        <begin position="667"/>
        <end position="679"/>
    </location>
</feature>
<comment type="subcellular location">
    <subcellularLocation>
        <location evidence="3">Chromosome</location>
    </subcellularLocation>
    <subcellularLocation>
        <location evidence="2 17">Nucleus</location>
    </subcellularLocation>
</comment>
<evidence type="ECO:0000313" key="22">
    <source>
        <dbReference type="EMBL" id="KAF2667675.1"/>
    </source>
</evidence>
<keyword evidence="7" id="KW-0479">Metal-binding</keyword>
<evidence type="ECO:0000256" key="20">
    <source>
        <dbReference type="SAM" id="MobiDB-lite"/>
    </source>
</evidence>
<feature type="compositionally biased region" description="Acidic residues" evidence="20">
    <location>
        <begin position="633"/>
        <end position="660"/>
    </location>
</feature>
<dbReference type="NCBIfam" id="TIGR00583">
    <property type="entry name" value="mre11"/>
    <property type="match status" value="1"/>
</dbReference>
<dbReference type="GO" id="GO:0000014">
    <property type="term" value="F:single-stranded DNA endodeoxyribonuclease activity"/>
    <property type="evidence" value="ECO:0007669"/>
    <property type="project" value="TreeGrafter"/>
</dbReference>
<dbReference type="GO" id="GO:0042138">
    <property type="term" value="P:meiotic DNA double-strand break formation"/>
    <property type="evidence" value="ECO:0007669"/>
    <property type="project" value="TreeGrafter"/>
</dbReference>
<feature type="compositionally biased region" description="Basic and acidic residues" evidence="20">
    <location>
        <begin position="539"/>
        <end position="557"/>
    </location>
</feature>
<feature type="active site" description="Proton donor" evidence="18">
    <location>
        <position position="124"/>
    </location>
</feature>
<dbReference type="InterPro" id="IPR041796">
    <property type="entry name" value="Mre11_N"/>
</dbReference>
<dbReference type="GO" id="GO:0030145">
    <property type="term" value="F:manganese ion binding"/>
    <property type="evidence" value="ECO:0007669"/>
    <property type="project" value="UniProtKB-UniRule"/>
</dbReference>
<evidence type="ECO:0000256" key="8">
    <source>
        <dbReference type="ARBA" id="ARBA00022759"/>
    </source>
</evidence>
<keyword evidence="12 17" id="KW-0234">DNA repair</keyword>
<evidence type="ECO:0000256" key="4">
    <source>
        <dbReference type="ARBA" id="ARBA00009028"/>
    </source>
</evidence>
<evidence type="ECO:0000256" key="3">
    <source>
        <dbReference type="ARBA" id="ARBA00004286"/>
    </source>
</evidence>
<evidence type="ECO:0000256" key="2">
    <source>
        <dbReference type="ARBA" id="ARBA00004123"/>
    </source>
</evidence>
<dbReference type="AlphaFoldDB" id="A0A6A6U5W6"/>
<dbReference type="GO" id="GO:0035861">
    <property type="term" value="C:site of double-strand break"/>
    <property type="evidence" value="ECO:0007669"/>
    <property type="project" value="TreeGrafter"/>
</dbReference>
<proteinExistence type="inferred from homology"/>
<keyword evidence="6 17" id="KW-0540">Nuclease</keyword>
<dbReference type="Pfam" id="PF00149">
    <property type="entry name" value="Metallophos"/>
    <property type="match status" value="1"/>
</dbReference>
<dbReference type="CDD" id="cd00840">
    <property type="entry name" value="MPP_Mre11_N"/>
    <property type="match status" value="1"/>
</dbReference>
<evidence type="ECO:0000256" key="11">
    <source>
        <dbReference type="ARBA" id="ARBA00022839"/>
    </source>
</evidence>
<gene>
    <name evidence="22" type="ORF">BT63DRAFT_389464</name>
</gene>
<comment type="cofactor">
    <cofactor evidence="1 17">
        <name>Mn(2+)</name>
        <dbReference type="ChEBI" id="CHEBI:29035"/>
    </cofactor>
</comment>
<keyword evidence="14 17" id="KW-0539">Nucleus</keyword>
<accession>A0A6A6U5W6</accession>
<comment type="function">
    <text evidence="17">Core component of the MRN complex, which plays a central role in double-strand break (DSB) repair, DNA recombination, maintenance of telomere integrity and meiosis. The MRN complex is involved in the repair of DNA double-strand breaks (DSBs) via homologous recombination (HR), an error-free mechanism which primarily occurs during S and G2 phases. The complex (1) mediates the end resection of damaged DNA, which generates proper single-stranded DNA, a key initial steps in HR, and is (2) required for the recruitment of other repair factors and efficient activation of ATM and ATR upon DNA damage. Within the MRN complex, MRE11 possesses both single-strand endonuclease activity and double-strand-specific 3'-5' exonuclease activity. MRE11 first endonucleolytically cleaves the 5' strand at DNA DSB ends to prevent non-homologous end joining (NHEJ) and licence HR. It then generates a single-stranded DNA gap via 3' to 5' exonucleolytic degradation, which is required for single-strand invasion and recombination.</text>
</comment>
<dbReference type="InterPro" id="IPR029052">
    <property type="entry name" value="Metallo-depent_PP-like"/>
</dbReference>
<dbReference type="GO" id="GO:0030870">
    <property type="term" value="C:Mre11 complex"/>
    <property type="evidence" value="ECO:0007669"/>
    <property type="project" value="UniProtKB-UniRule"/>
</dbReference>
<feature type="compositionally biased region" description="Acidic residues" evidence="20">
    <location>
        <begin position="722"/>
        <end position="734"/>
    </location>
</feature>
<dbReference type="Gene3D" id="3.30.110.110">
    <property type="entry name" value="Mre11, capping domain"/>
    <property type="match status" value="1"/>
</dbReference>
<dbReference type="Proteomes" id="UP000799302">
    <property type="component" value="Unassembled WGS sequence"/>
</dbReference>
<keyword evidence="10 17" id="KW-0378">Hydrolase</keyword>
<keyword evidence="5" id="KW-0158">Chromosome</keyword>
<dbReference type="Pfam" id="PF04152">
    <property type="entry name" value="Mre11_DNA_bind"/>
    <property type="match status" value="1"/>
</dbReference>
<evidence type="ECO:0000256" key="13">
    <source>
        <dbReference type="ARBA" id="ARBA00023211"/>
    </source>
</evidence>
<organism evidence="22 23">
    <name type="scientific">Microthyrium microscopicum</name>
    <dbReference type="NCBI Taxonomy" id="703497"/>
    <lineage>
        <taxon>Eukaryota</taxon>
        <taxon>Fungi</taxon>
        <taxon>Dikarya</taxon>
        <taxon>Ascomycota</taxon>
        <taxon>Pezizomycotina</taxon>
        <taxon>Dothideomycetes</taxon>
        <taxon>Dothideomycetes incertae sedis</taxon>
        <taxon>Microthyriales</taxon>
        <taxon>Microthyriaceae</taxon>
        <taxon>Microthyrium</taxon>
    </lineage>
</organism>
<evidence type="ECO:0000256" key="14">
    <source>
        <dbReference type="ARBA" id="ARBA00023242"/>
    </source>
</evidence>
<dbReference type="GO" id="GO:0007095">
    <property type="term" value="P:mitotic G2 DNA damage checkpoint signaling"/>
    <property type="evidence" value="ECO:0007669"/>
    <property type="project" value="TreeGrafter"/>
</dbReference>
<evidence type="ECO:0000256" key="18">
    <source>
        <dbReference type="PIRSR" id="PIRSR000882-1"/>
    </source>
</evidence>
<keyword evidence="15 17" id="KW-0469">Meiosis</keyword>
<dbReference type="GO" id="GO:0031573">
    <property type="term" value="P:mitotic intra-S DNA damage checkpoint signaling"/>
    <property type="evidence" value="ECO:0007669"/>
    <property type="project" value="TreeGrafter"/>
</dbReference>
<feature type="region of interest" description="Disordered" evidence="20">
    <location>
        <begin position="526"/>
        <end position="743"/>
    </location>
</feature>
<keyword evidence="11 17" id="KW-0269">Exonuclease</keyword>
<evidence type="ECO:0000259" key="21">
    <source>
        <dbReference type="SMART" id="SM01347"/>
    </source>
</evidence>
<dbReference type="PANTHER" id="PTHR10139">
    <property type="entry name" value="DOUBLE-STRAND BREAK REPAIR PROTEIN MRE11"/>
    <property type="match status" value="1"/>
</dbReference>
<dbReference type="PANTHER" id="PTHR10139:SF1">
    <property type="entry name" value="DOUBLE-STRAND BREAK REPAIR PROTEIN MRE11"/>
    <property type="match status" value="1"/>
</dbReference>
<sequence length="743" mass="83539">MTSSKTDTIRILIATDNHVGYQEDHPVRGDDSWKTFHEVMTHAKERDVDMVLLGGDLFDKHTPSRKSMVNVIKSLRMNCLGDKPCELEFLGDGSEVFGGMFDHVNYEDQDINVAIPVFSIHGNHDEPTGSEYYCALDVLQETGLINYFGRVPKNDNIEVKPILLQKGRTKLAMFGLSNVRDERLFREFRHNNVKFFQPSIQKDNWFNLLVVHQNHHARTPTGYLPEDFLPDWLQLVIWGHEHDCNTAPVHNAAQGFEVLQPGSSIATQLMPGEAIDKHIGVLSVTGKDFKYDPIRLKSVRPFVMRDIALAKEAPTKKLAKKTGNRAEISRYLKKVIDEMIEEANQKWVDLQGDDLEDAHEEDMIPPLPLIRLRVDYTAPAEGGTYDCENARRITNEYIEKIANHDDVILYHQKKKAARRSKEDADEPDEEVIASLSLDPVNVKVEDMVREFLLAQELSVFPENSLADTINRYIGQVEYTAIKEYVKSTVETAIEDLEKNFTHGDKIDMDHLDAMIDQQKAKMKEVFANGHSRLPRSTGRFKEKPDDWDSDEQGHWEDNPAAMISNEEQGSDDEMLDAEPAPPPARITARGRGRGRGSRGGRAGAAASTRKTTTAAAKKPAAPVRGRKKAQAFIDDEEDEDEESDADMVINDDEEEEEDLFVSERRAAPAARPATKTKTPSARGKVATAAASRMKQGTLDFSSQTSTRAPSRRAAAQKKVVEISDDGIDDDEDAFEPAPPVRRR</sequence>
<feature type="domain" description="Mre11 DNA-binding" evidence="21">
    <location>
        <begin position="289"/>
        <end position="472"/>
    </location>
</feature>
<comment type="subunit">
    <text evidence="16">Component of the MRN complex composed of two heterodimers RAD50 and MRE11 associated with a single NBS1.</text>
</comment>
<dbReference type="InterPro" id="IPR038487">
    <property type="entry name" value="Mre11_capping_dom"/>
</dbReference>
<protein>
    <recommendedName>
        <fullName evidence="17">Double-strand break repair protein</fullName>
    </recommendedName>
</protein>
<dbReference type="InterPro" id="IPR004843">
    <property type="entry name" value="Calcineurin-like_PHP"/>
</dbReference>
<evidence type="ECO:0000313" key="23">
    <source>
        <dbReference type="Proteomes" id="UP000799302"/>
    </source>
</evidence>
<dbReference type="GO" id="GO:0097552">
    <property type="term" value="P:mitochondrial double-strand break repair via homologous recombination"/>
    <property type="evidence" value="ECO:0007669"/>
    <property type="project" value="TreeGrafter"/>
</dbReference>
<dbReference type="Gene3D" id="3.60.21.10">
    <property type="match status" value="1"/>
</dbReference>
<evidence type="ECO:0000256" key="17">
    <source>
        <dbReference type="PIRNR" id="PIRNR000882"/>
    </source>
</evidence>
<dbReference type="SMART" id="SM01347">
    <property type="entry name" value="Mre11_DNA_bind"/>
    <property type="match status" value="1"/>
</dbReference>
<evidence type="ECO:0000256" key="6">
    <source>
        <dbReference type="ARBA" id="ARBA00022722"/>
    </source>
</evidence>
<comment type="similarity">
    <text evidence="4 17 19">Belongs to the MRE11/RAD32 family.</text>
</comment>
<keyword evidence="13 17" id="KW-0464">Manganese</keyword>
<evidence type="ECO:0000256" key="9">
    <source>
        <dbReference type="ARBA" id="ARBA00022763"/>
    </source>
</evidence>
<dbReference type="OrthoDB" id="30417at2759"/>
<dbReference type="FunFam" id="3.60.21.10:FF:000011">
    <property type="entry name" value="Double-strand break repair protein"/>
    <property type="match status" value="1"/>
</dbReference>
<feature type="compositionally biased region" description="Basic residues" evidence="20">
    <location>
        <begin position="588"/>
        <end position="598"/>
    </location>
</feature>
<evidence type="ECO:0000256" key="5">
    <source>
        <dbReference type="ARBA" id="ARBA00022454"/>
    </source>
</evidence>
<evidence type="ECO:0000256" key="15">
    <source>
        <dbReference type="ARBA" id="ARBA00023254"/>
    </source>
</evidence>
<dbReference type="InterPro" id="IPR007281">
    <property type="entry name" value="Mre11_DNA-bd"/>
</dbReference>